<dbReference type="Proteomes" id="UP000322077">
    <property type="component" value="Unassembled WGS sequence"/>
</dbReference>
<dbReference type="InterPro" id="IPR011010">
    <property type="entry name" value="DNA_brk_join_enz"/>
</dbReference>
<proteinExistence type="predicted"/>
<gene>
    <name evidence="1" type="ORF">FYJ91_16635</name>
</gene>
<reference evidence="1 2" key="1">
    <citation type="submission" date="2019-08" db="EMBL/GenBank/DDBJ databases">
        <authorList>
            <person name="Wang G."/>
            <person name="Xu Z."/>
        </authorList>
    </citation>
    <scope>NUCLEOTIDE SEQUENCE [LARGE SCALE GENOMIC DNA]</scope>
    <source>
        <strain evidence="1 2">ZX</strain>
    </source>
</reference>
<protein>
    <recommendedName>
        <fullName evidence="3">Integrase</fullName>
    </recommendedName>
</protein>
<accession>A0A5D9BZR3</accession>
<evidence type="ECO:0008006" key="3">
    <source>
        <dbReference type="Google" id="ProtNLM"/>
    </source>
</evidence>
<comment type="caution">
    <text evidence="1">The sequence shown here is derived from an EMBL/GenBank/DDBJ whole genome shotgun (WGS) entry which is preliminary data.</text>
</comment>
<dbReference type="RefSeq" id="WP_149523446.1">
    <property type="nucleotide sequence ID" value="NZ_VTOU01000004.1"/>
</dbReference>
<keyword evidence="2" id="KW-1185">Reference proteome</keyword>
<dbReference type="SUPFAM" id="SSF56349">
    <property type="entry name" value="DNA breaking-rejoining enzymes"/>
    <property type="match status" value="1"/>
</dbReference>
<dbReference type="GO" id="GO:0003677">
    <property type="term" value="F:DNA binding"/>
    <property type="evidence" value="ECO:0007669"/>
    <property type="project" value="InterPro"/>
</dbReference>
<name>A0A5D9BZR3_9SPHN</name>
<evidence type="ECO:0000313" key="1">
    <source>
        <dbReference type="EMBL" id="TZG24906.1"/>
    </source>
</evidence>
<evidence type="ECO:0000313" key="2">
    <source>
        <dbReference type="Proteomes" id="UP000322077"/>
    </source>
</evidence>
<dbReference type="EMBL" id="VTOU01000004">
    <property type="protein sequence ID" value="TZG24906.1"/>
    <property type="molecule type" value="Genomic_DNA"/>
</dbReference>
<organism evidence="1 2">
    <name type="scientific">Sphingomonas montanisoli</name>
    <dbReference type="NCBI Taxonomy" id="2606412"/>
    <lineage>
        <taxon>Bacteria</taxon>
        <taxon>Pseudomonadati</taxon>
        <taxon>Pseudomonadota</taxon>
        <taxon>Alphaproteobacteria</taxon>
        <taxon>Sphingomonadales</taxon>
        <taxon>Sphingomonadaceae</taxon>
        <taxon>Sphingomonas</taxon>
    </lineage>
</organism>
<sequence>MARLRLPAYVNVRKLSDGTPAYYWIRPKWASPPNLRHGKPCPVESSPLGINQGAAITKAEALNAAFKEWREGEASARTPGTVKWLFSWYCQQEKFTALRHSTRKGYRFAMDQIEAMDTKGGPLGGRKAAAVDATVSDALYRKARAKHGERQASYMMQVCRLVWNQARRPGYSKSTGVKDNPFSGMGIKASTGGKGNRAATRAEYDLYRATARELGKQSMATAAALLFECCQRV</sequence>
<dbReference type="AlphaFoldDB" id="A0A5D9BZR3"/>